<gene>
    <name evidence="3" type="ORF">A4U43_C04F24620</name>
</gene>
<feature type="region of interest" description="Disordered" evidence="1">
    <location>
        <begin position="179"/>
        <end position="199"/>
    </location>
</feature>
<feature type="compositionally biased region" description="Basic residues" evidence="1">
    <location>
        <begin position="89"/>
        <end position="99"/>
    </location>
</feature>
<evidence type="ECO:0000256" key="1">
    <source>
        <dbReference type="SAM" id="MobiDB-lite"/>
    </source>
</evidence>
<sequence>MKGGAIYSYKSNSFDSNSNKSYHGRHSSSSVVSPKLIVPLILLLAFTYFLYILSLFVSSPSCPTNPIDTYLPAASRLPLLQAPSAATLRPRRNRRRPSKSRGGEPPTRRPSITFVFRHRRASGVFWNKRKSIIKIWWRPQSNASYVWHAKQSEWRVCDRSGRCGLRASRRPEDLRTRRCSPYTHRQGPPPPPFADLAHSLPRRSGFGLATCGGFRDGRRRNIRSSSRDNARPRPHKFDQQPALLHRGLTRESHLQTFTSIPTGWLSGGGFAISRPLRRVRSRNAGAAASTANPLCTAATETDRQACRPRLGRFPLTKRRRLPSSTTSTAMLLACRIPPPSPLLVSLAPSRRRAAIFRNDSALRRAGSCSTGGREPRLGAR</sequence>
<accession>A0A5P1F422</accession>
<dbReference type="OMA" id="HAKQSEW"/>
<feature type="compositionally biased region" description="Basic and acidic residues" evidence="1">
    <location>
        <begin position="225"/>
        <end position="238"/>
    </location>
</feature>
<dbReference type="Gramene" id="ONK72894">
    <property type="protein sequence ID" value="ONK72894"/>
    <property type="gene ID" value="A4U43_C04F24620"/>
</dbReference>
<organism evidence="3 4">
    <name type="scientific">Asparagus officinalis</name>
    <name type="common">Garden asparagus</name>
    <dbReference type="NCBI Taxonomy" id="4686"/>
    <lineage>
        <taxon>Eukaryota</taxon>
        <taxon>Viridiplantae</taxon>
        <taxon>Streptophyta</taxon>
        <taxon>Embryophyta</taxon>
        <taxon>Tracheophyta</taxon>
        <taxon>Spermatophyta</taxon>
        <taxon>Magnoliopsida</taxon>
        <taxon>Liliopsida</taxon>
        <taxon>Asparagales</taxon>
        <taxon>Asparagaceae</taxon>
        <taxon>Asparagoideae</taxon>
        <taxon>Asparagus</taxon>
    </lineage>
</organism>
<keyword evidence="4" id="KW-1185">Reference proteome</keyword>
<feature type="region of interest" description="Disordered" evidence="1">
    <location>
        <begin position="85"/>
        <end position="111"/>
    </location>
</feature>
<protein>
    <submittedName>
        <fullName evidence="3">Uncharacterized protein</fullName>
    </submittedName>
</protein>
<feature type="region of interest" description="Disordered" evidence="1">
    <location>
        <begin position="215"/>
        <end position="240"/>
    </location>
</feature>
<name>A0A5P1F422_ASPOF</name>
<keyword evidence="2" id="KW-0472">Membrane</keyword>
<evidence type="ECO:0000313" key="3">
    <source>
        <dbReference type="EMBL" id="ONK72894.1"/>
    </source>
</evidence>
<dbReference type="Proteomes" id="UP000243459">
    <property type="component" value="Chromosome 4"/>
</dbReference>
<reference evidence="4" key="1">
    <citation type="journal article" date="2017" name="Nat. Commun.">
        <title>The asparagus genome sheds light on the origin and evolution of a young Y chromosome.</title>
        <authorList>
            <person name="Harkess A."/>
            <person name="Zhou J."/>
            <person name="Xu C."/>
            <person name="Bowers J.E."/>
            <person name="Van der Hulst R."/>
            <person name="Ayyampalayam S."/>
            <person name="Mercati F."/>
            <person name="Riccardi P."/>
            <person name="McKain M.R."/>
            <person name="Kakrana A."/>
            <person name="Tang H."/>
            <person name="Ray J."/>
            <person name="Groenendijk J."/>
            <person name="Arikit S."/>
            <person name="Mathioni S.M."/>
            <person name="Nakano M."/>
            <person name="Shan H."/>
            <person name="Telgmann-Rauber A."/>
            <person name="Kanno A."/>
            <person name="Yue Z."/>
            <person name="Chen H."/>
            <person name="Li W."/>
            <person name="Chen Y."/>
            <person name="Xu X."/>
            <person name="Zhang Y."/>
            <person name="Luo S."/>
            <person name="Chen H."/>
            <person name="Gao J."/>
            <person name="Mao Z."/>
            <person name="Pires J.C."/>
            <person name="Luo M."/>
            <person name="Kudrna D."/>
            <person name="Wing R.A."/>
            <person name="Meyers B.C."/>
            <person name="Yi K."/>
            <person name="Kong H."/>
            <person name="Lavrijsen P."/>
            <person name="Sunseri F."/>
            <person name="Falavigna A."/>
            <person name="Ye Y."/>
            <person name="Leebens-Mack J.H."/>
            <person name="Chen G."/>
        </authorList>
    </citation>
    <scope>NUCLEOTIDE SEQUENCE [LARGE SCALE GENOMIC DNA]</scope>
    <source>
        <strain evidence="4">cv. DH0086</strain>
    </source>
</reference>
<feature type="transmembrane region" description="Helical" evidence="2">
    <location>
        <begin position="36"/>
        <end position="57"/>
    </location>
</feature>
<keyword evidence="2" id="KW-0812">Transmembrane</keyword>
<dbReference type="EMBL" id="CM007384">
    <property type="protein sequence ID" value="ONK72894.1"/>
    <property type="molecule type" value="Genomic_DNA"/>
</dbReference>
<dbReference type="AlphaFoldDB" id="A0A5P1F422"/>
<proteinExistence type="predicted"/>
<evidence type="ECO:0000313" key="4">
    <source>
        <dbReference type="Proteomes" id="UP000243459"/>
    </source>
</evidence>
<keyword evidence="2" id="KW-1133">Transmembrane helix</keyword>
<evidence type="ECO:0000256" key="2">
    <source>
        <dbReference type="SAM" id="Phobius"/>
    </source>
</evidence>